<keyword evidence="5" id="KW-0677">Repeat</keyword>
<keyword evidence="11" id="KW-0539">Nucleus</keyword>
<dbReference type="InterPro" id="IPR057250">
    <property type="entry name" value="Znf_C2HC_NPR-type"/>
</dbReference>
<feature type="domain" description="C2HC NPR-type" evidence="17">
    <location>
        <begin position="145"/>
        <end position="159"/>
    </location>
</feature>
<dbReference type="GO" id="GO:0010112">
    <property type="term" value="P:regulation of systemic acquired resistance"/>
    <property type="evidence" value="ECO:0007669"/>
    <property type="project" value="UniProtKB-ARBA"/>
</dbReference>
<dbReference type="GO" id="GO:2000031">
    <property type="term" value="P:regulation of salicylic acid mediated signaling pathway"/>
    <property type="evidence" value="ECO:0007669"/>
    <property type="project" value="InterPro"/>
</dbReference>
<dbReference type="PROSITE" id="PS50088">
    <property type="entry name" value="ANK_REPEAT"/>
    <property type="match status" value="1"/>
</dbReference>
<dbReference type="InterPro" id="IPR002110">
    <property type="entry name" value="Ankyrin_rpt"/>
</dbReference>
<dbReference type="GO" id="GO:0042803">
    <property type="term" value="F:protein homodimerization activity"/>
    <property type="evidence" value="ECO:0007669"/>
    <property type="project" value="UniProtKB-ARBA"/>
</dbReference>
<dbReference type="AlphaFoldDB" id="A0AAN7PR56"/>
<dbReference type="CDD" id="cd18310">
    <property type="entry name" value="BTB_POZ_NPR_plant"/>
    <property type="match status" value="1"/>
</dbReference>
<dbReference type="SMART" id="SM00248">
    <property type="entry name" value="ANK"/>
    <property type="match status" value="2"/>
</dbReference>
<keyword evidence="4" id="KW-0479">Metal-binding</keyword>
<dbReference type="GO" id="GO:1901149">
    <property type="term" value="F:salicylic acid binding"/>
    <property type="evidence" value="ECO:0007669"/>
    <property type="project" value="UniProtKB-ARBA"/>
</dbReference>
<dbReference type="EMBL" id="JAXIOK010000016">
    <property type="protein sequence ID" value="KAK4752358.1"/>
    <property type="molecule type" value="Genomic_DNA"/>
</dbReference>
<evidence type="ECO:0000256" key="7">
    <source>
        <dbReference type="ARBA" id="ARBA00022786"/>
    </source>
</evidence>
<reference evidence="18 19" key="1">
    <citation type="journal article" date="2023" name="Hortic Res">
        <title>Pangenome of water caltrop reveals structural variations and asymmetric subgenome divergence after allopolyploidization.</title>
        <authorList>
            <person name="Zhang X."/>
            <person name="Chen Y."/>
            <person name="Wang L."/>
            <person name="Yuan Y."/>
            <person name="Fang M."/>
            <person name="Shi L."/>
            <person name="Lu R."/>
            <person name="Comes H.P."/>
            <person name="Ma Y."/>
            <person name="Chen Y."/>
            <person name="Huang G."/>
            <person name="Zhou Y."/>
            <person name="Zheng Z."/>
            <person name="Qiu Y."/>
        </authorList>
    </citation>
    <scope>NUCLEOTIDE SEQUENCE [LARGE SCALE GENOMIC DNA]</scope>
    <source>
        <tissue evidence="18">Roots</tissue>
    </source>
</reference>
<evidence type="ECO:0000256" key="11">
    <source>
        <dbReference type="ARBA" id="ARBA00023242"/>
    </source>
</evidence>
<comment type="caution">
    <text evidence="18">The sequence shown here is derived from an EMBL/GenBank/DDBJ whole genome shotgun (WGS) entry which is preliminary data.</text>
</comment>
<evidence type="ECO:0000256" key="1">
    <source>
        <dbReference type="ARBA" id="ARBA00004123"/>
    </source>
</evidence>
<dbReference type="GO" id="GO:2000022">
    <property type="term" value="P:regulation of jasmonic acid mediated signaling pathway"/>
    <property type="evidence" value="ECO:0007669"/>
    <property type="project" value="InterPro"/>
</dbReference>
<name>A0AAN7PR56_9MYRT</name>
<dbReference type="GO" id="GO:0009626">
    <property type="term" value="P:plant-type hypersensitive response"/>
    <property type="evidence" value="ECO:0007669"/>
    <property type="project" value="UniProtKB-KW"/>
</dbReference>
<evidence type="ECO:0000313" key="18">
    <source>
        <dbReference type="EMBL" id="KAK4752358.1"/>
    </source>
</evidence>
<keyword evidence="9" id="KW-0862">Zinc</keyword>
<dbReference type="InterPro" id="IPR044292">
    <property type="entry name" value="NPR"/>
</dbReference>
<evidence type="ECO:0000313" key="19">
    <source>
        <dbReference type="Proteomes" id="UP001345219"/>
    </source>
</evidence>
<feature type="repeat" description="ANK" evidence="13">
    <location>
        <begin position="333"/>
        <end position="365"/>
    </location>
</feature>
<comment type="pathway">
    <text evidence="2">Protein modification; protein ubiquitination.</text>
</comment>
<evidence type="ECO:0000256" key="14">
    <source>
        <dbReference type="PROSITE-ProRule" id="PRU01391"/>
    </source>
</evidence>
<evidence type="ECO:0000256" key="9">
    <source>
        <dbReference type="ARBA" id="ARBA00022833"/>
    </source>
</evidence>
<accession>A0AAN7PR56</accession>
<dbReference type="PROSITE" id="PS51257">
    <property type="entry name" value="PROKAR_LIPOPROTEIN"/>
    <property type="match status" value="1"/>
</dbReference>
<sequence>MAILKEPSRSLSFTSSCHLSNNSINNINLSGSCFPEKGPSLETISLSKLSSNLEQLLTDRSFDYSDAVIVVEDVPVGVHRCILAARSEFFHELFKKKMGSCGESEIPPKYFLSELLPYGKVGYETFLDVLSYVYTGKLKPASPEVSTCVHSPCDHDACGPAINYLVELMYASSIFKIFELVSLLQRQLLNFIQKVRVAEDIIPILLVAFHCHINQLLAECVDIVAQSDLESISLEKELPHELADRVRVLRAKDQPIEEDNEVGPDLLHEKRRRRILKALDSDDVELVKLLLTESKITLDEVNALHYSVAYCDPKVVSELLALGMADVNHRNSRGLTVLHVAAFRKEPKIIVSLLSNGARASDLTSDNQSAVSICRRSTRPKDFYAETEQGQEANKDKICIDILEMEMRRNYFIGEPSISSPMVADDLHMHLLYLENRVAFARLFFPAEAKVAMEIAHAETTSEFAGLSTSRGSDNNLREVDLNDTVQNKGLRSRMEALQKTVETGRRYFPHCSKVIDKFMDDDLPDLCYLEKGTSDERKIKTARFMELREDVQKAFFKDKVELKRSGLSSLASSKFLRDRANHKSTLDSSRHRTNNKIRKL</sequence>
<dbReference type="PROSITE" id="PS50297">
    <property type="entry name" value="ANK_REP_REGION"/>
    <property type="match status" value="1"/>
</dbReference>
<evidence type="ECO:0000256" key="8">
    <source>
        <dbReference type="ARBA" id="ARBA00022821"/>
    </source>
</evidence>
<dbReference type="PANTHER" id="PTHR46475:SF2">
    <property type="entry name" value="REGULATORY PROTEIN NPR3"/>
    <property type="match status" value="1"/>
</dbReference>
<dbReference type="FunFam" id="1.25.40.20:FF:000123">
    <property type="entry name" value="regulatory protein NPR3-like"/>
    <property type="match status" value="1"/>
</dbReference>
<dbReference type="GO" id="GO:0008270">
    <property type="term" value="F:zinc ion binding"/>
    <property type="evidence" value="ECO:0007669"/>
    <property type="project" value="UniProtKB-KW"/>
</dbReference>
<dbReference type="Proteomes" id="UP001345219">
    <property type="component" value="Chromosome 16"/>
</dbReference>
<dbReference type="GO" id="GO:0005634">
    <property type="term" value="C:nucleus"/>
    <property type="evidence" value="ECO:0007669"/>
    <property type="project" value="UniProtKB-SubCell"/>
</dbReference>
<evidence type="ECO:0000256" key="15">
    <source>
        <dbReference type="SAM" id="MobiDB-lite"/>
    </source>
</evidence>
<dbReference type="PROSITE" id="PS52046">
    <property type="entry name" value="ZF_C2HC_NPR"/>
    <property type="match status" value="1"/>
</dbReference>
<keyword evidence="10 13" id="KW-0040">ANK repeat</keyword>
<evidence type="ECO:0000256" key="12">
    <source>
        <dbReference type="ARBA" id="ARBA00044947"/>
    </source>
</evidence>
<evidence type="ECO:0008006" key="20">
    <source>
        <dbReference type="Google" id="ProtNLM"/>
    </source>
</evidence>
<evidence type="ECO:0000256" key="3">
    <source>
        <dbReference type="ARBA" id="ARBA00022667"/>
    </source>
</evidence>
<dbReference type="SUPFAM" id="SSF54695">
    <property type="entry name" value="POZ domain"/>
    <property type="match status" value="1"/>
</dbReference>
<dbReference type="InterPro" id="IPR000210">
    <property type="entry name" value="BTB/POZ_dom"/>
</dbReference>
<evidence type="ECO:0000256" key="13">
    <source>
        <dbReference type="PROSITE-ProRule" id="PRU00023"/>
    </source>
</evidence>
<keyword evidence="3" id="KW-0381">Hypersensitive response</keyword>
<dbReference type="Pfam" id="PF12313">
    <property type="entry name" value="NPR1_like_C"/>
    <property type="match status" value="1"/>
</dbReference>
<feature type="compositionally biased region" description="Basic residues" evidence="15">
    <location>
        <begin position="592"/>
        <end position="601"/>
    </location>
</feature>
<keyword evidence="6 14" id="KW-0863">Zinc-finger</keyword>
<feature type="domain" description="BTB" evidence="16">
    <location>
        <begin position="65"/>
        <end position="142"/>
    </location>
</feature>
<organism evidence="18 19">
    <name type="scientific">Trapa incisa</name>
    <dbReference type="NCBI Taxonomy" id="236973"/>
    <lineage>
        <taxon>Eukaryota</taxon>
        <taxon>Viridiplantae</taxon>
        <taxon>Streptophyta</taxon>
        <taxon>Embryophyta</taxon>
        <taxon>Tracheophyta</taxon>
        <taxon>Spermatophyta</taxon>
        <taxon>Magnoliopsida</taxon>
        <taxon>eudicotyledons</taxon>
        <taxon>Gunneridae</taxon>
        <taxon>Pentapetalae</taxon>
        <taxon>rosids</taxon>
        <taxon>malvids</taxon>
        <taxon>Myrtales</taxon>
        <taxon>Lythraceae</taxon>
        <taxon>Trapa</taxon>
    </lineage>
</organism>
<feature type="compositionally biased region" description="Basic and acidic residues" evidence="15">
    <location>
        <begin position="582"/>
        <end position="591"/>
    </location>
</feature>
<evidence type="ECO:0000256" key="5">
    <source>
        <dbReference type="ARBA" id="ARBA00022737"/>
    </source>
</evidence>
<dbReference type="Pfam" id="PF12796">
    <property type="entry name" value="Ank_2"/>
    <property type="match status" value="1"/>
</dbReference>
<dbReference type="GO" id="GO:0050832">
    <property type="term" value="P:defense response to fungus"/>
    <property type="evidence" value="ECO:0007669"/>
    <property type="project" value="UniProtKB-ARBA"/>
</dbReference>
<evidence type="ECO:0000259" key="17">
    <source>
        <dbReference type="PROSITE" id="PS52046"/>
    </source>
</evidence>
<evidence type="ECO:0000259" key="16">
    <source>
        <dbReference type="PROSITE" id="PS50097"/>
    </source>
</evidence>
<evidence type="ECO:0000256" key="10">
    <source>
        <dbReference type="ARBA" id="ARBA00023043"/>
    </source>
</evidence>
<dbReference type="Pfam" id="PF00651">
    <property type="entry name" value="BTB"/>
    <property type="match status" value="1"/>
</dbReference>
<keyword evidence="7" id="KW-0833">Ubl conjugation pathway</keyword>
<comment type="similarity">
    <text evidence="12">Belongs to the plant 'ANKYRIN-BTB/POZ' family. 'NPR1-like' subfamily.</text>
</comment>
<dbReference type="GO" id="GO:0042742">
    <property type="term" value="P:defense response to bacterium"/>
    <property type="evidence" value="ECO:0007669"/>
    <property type="project" value="UniProtKB-ARBA"/>
</dbReference>
<protein>
    <recommendedName>
        <fullName evidence="20">Regulatory protein NPR3-like</fullName>
    </recommendedName>
</protein>
<dbReference type="SMART" id="SM00225">
    <property type="entry name" value="BTB"/>
    <property type="match status" value="1"/>
</dbReference>
<dbReference type="FunFam" id="3.30.710.10:FF:000110">
    <property type="entry name" value="Regulatory protein NPR3"/>
    <property type="match status" value="1"/>
</dbReference>
<dbReference type="InterPro" id="IPR021094">
    <property type="entry name" value="NPR1/NIM1-like_C"/>
</dbReference>
<dbReference type="SUPFAM" id="SSF48403">
    <property type="entry name" value="Ankyrin repeat"/>
    <property type="match status" value="1"/>
</dbReference>
<dbReference type="PROSITE" id="PS50097">
    <property type="entry name" value="BTB"/>
    <property type="match status" value="1"/>
</dbReference>
<dbReference type="InterPro" id="IPR036770">
    <property type="entry name" value="Ankyrin_rpt-contain_sf"/>
</dbReference>
<keyword evidence="19" id="KW-1185">Reference proteome</keyword>
<evidence type="ECO:0000256" key="6">
    <source>
        <dbReference type="ARBA" id="ARBA00022771"/>
    </source>
</evidence>
<dbReference type="Gene3D" id="3.30.710.10">
    <property type="entry name" value="Potassium Channel Kv1.1, Chain A"/>
    <property type="match status" value="1"/>
</dbReference>
<comment type="subcellular location">
    <subcellularLocation>
        <location evidence="1">Nucleus</location>
    </subcellularLocation>
</comment>
<comment type="caution">
    <text evidence="14">Lacks conserved residue(s) required for the propagation of feature annotation.</text>
</comment>
<dbReference type="PANTHER" id="PTHR46475">
    <property type="entry name" value="REGULATORY PROTEIN NPR3"/>
    <property type="match status" value="1"/>
</dbReference>
<evidence type="ECO:0000256" key="4">
    <source>
        <dbReference type="ARBA" id="ARBA00022723"/>
    </source>
</evidence>
<feature type="region of interest" description="Disordered" evidence="15">
    <location>
        <begin position="582"/>
        <end position="601"/>
    </location>
</feature>
<evidence type="ECO:0000256" key="2">
    <source>
        <dbReference type="ARBA" id="ARBA00004906"/>
    </source>
</evidence>
<dbReference type="GO" id="GO:0009862">
    <property type="term" value="P:systemic acquired resistance, salicylic acid mediated signaling pathway"/>
    <property type="evidence" value="ECO:0007669"/>
    <property type="project" value="InterPro"/>
</dbReference>
<keyword evidence="8" id="KW-0611">Plant defense</keyword>
<gene>
    <name evidence="18" type="ORF">SAY87_021156</name>
</gene>
<proteinExistence type="inferred from homology"/>
<dbReference type="InterPro" id="IPR011333">
    <property type="entry name" value="SKP1/BTB/POZ_sf"/>
</dbReference>
<dbReference type="Gene3D" id="1.25.40.20">
    <property type="entry name" value="Ankyrin repeat-containing domain"/>
    <property type="match status" value="1"/>
</dbReference>